<dbReference type="PANTHER" id="PTHR43561">
    <property type="match status" value="1"/>
</dbReference>
<accession>K9ED46</accession>
<keyword evidence="3" id="KW-0520">NAD</keyword>
<evidence type="ECO:0000256" key="3">
    <source>
        <dbReference type="ARBA" id="ARBA00023027"/>
    </source>
</evidence>
<evidence type="ECO:0000256" key="4">
    <source>
        <dbReference type="ARBA" id="ARBA00049556"/>
    </source>
</evidence>
<dbReference type="AlphaFoldDB" id="K9ED46"/>
<dbReference type="SUPFAM" id="SSF51735">
    <property type="entry name" value="NAD(P)-binding Rossmann-fold domains"/>
    <property type="match status" value="2"/>
</dbReference>
<evidence type="ECO:0008006" key="9">
    <source>
        <dbReference type="Google" id="ProtNLM"/>
    </source>
</evidence>
<dbReference type="EMBL" id="AGXA01000016">
    <property type="protein sequence ID" value="EKU93766.1"/>
    <property type="molecule type" value="Genomic_DNA"/>
</dbReference>
<feature type="domain" description="3-hydroxyacyl-CoA dehydrogenase C-terminal" evidence="5">
    <location>
        <begin position="495"/>
        <end position="599"/>
    </location>
</feature>
<dbReference type="SUPFAM" id="SSF48179">
    <property type="entry name" value="6-phosphogluconate dehydrogenase C-terminal domain-like"/>
    <property type="match status" value="2"/>
</dbReference>
<evidence type="ECO:0000313" key="7">
    <source>
        <dbReference type="EMBL" id="EKU93766.1"/>
    </source>
</evidence>
<dbReference type="Gene3D" id="1.10.1040.10">
    <property type="entry name" value="N-(1-d-carboxylethyl)-l-norvaline Dehydrogenase, domain 2"/>
    <property type="match status" value="2"/>
</dbReference>
<dbReference type="HOGENOM" id="CLU_009834_21_1_9"/>
<dbReference type="OrthoDB" id="9771883at2"/>
<dbReference type="NCBIfam" id="NF006143">
    <property type="entry name" value="PRK08293.1"/>
    <property type="match status" value="2"/>
</dbReference>
<evidence type="ECO:0000259" key="5">
    <source>
        <dbReference type="Pfam" id="PF00725"/>
    </source>
</evidence>
<proteinExistence type="predicted"/>
<dbReference type="InterPro" id="IPR013328">
    <property type="entry name" value="6PGD_dom2"/>
</dbReference>
<evidence type="ECO:0000256" key="1">
    <source>
        <dbReference type="ARBA" id="ARBA00005086"/>
    </source>
</evidence>
<dbReference type="InterPro" id="IPR006108">
    <property type="entry name" value="3HC_DH_C"/>
</dbReference>
<dbReference type="PANTHER" id="PTHR43561:SF3">
    <property type="entry name" value="HYDROXYACYL-COENZYME A DEHYDROGENASE, MITOCHONDRIAL"/>
    <property type="match status" value="1"/>
</dbReference>
<comment type="pathway">
    <text evidence="1">Lipid metabolism; butanoate metabolism.</text>
</comment>
<dbReference type="Gene3D" id="3.40.50.720">
    <property type="entry name" value="NAD(P)-binding Rossmann-like Domain"/>
    <property type="match status" value="2"/>
</dbReference>
<comment type="caution">
    <text evidence="7">The sequence shown here is derived from an EMBL/GenBank/DDBJ whole genome shotgun (WGS) entry which is preliminary data.</text>
</comment>
<feature type="domain" description="3-hydroxyacyl-CoA dehydrogenase NAD binding" evidence="6">
    <location>
        <begin position="312"/>
        <end position="485"/>
    </location>
</feature>
<dbReference type="InterPro" id="IPR008927">
    <property type="entry name" value="6-PGluconate_DH-like_C_sf"/>
</dbReference>
<gene>
    <name evidence="7" type="ORF">HMPREF9698_00714</name>
</gene>
<evidence type="ECO:0000313" key="8">
    <source>
        <dbReference type="Proteomes" id="UP000009875"/>
    </source>
</evidence>
<dbReference type="Pfam" id="PF02737">
    <property type="entry name" value="3HCDH_N"/>
    <property type="match status" value="2"/>
</dbReference>
<protein>
    <recommendedName>
        <fullName evidence="9">3-hydroxyacyl-CoA dehydrogenase</fullName>
    </recommendedName>
</protein>
<dbReference type="InterPro" id="IPR006176">
    <property type="entry name" value="3-OHacyl-CoA_DH_NAD-bd"/>
</dbReference>
<dbReference type="Pfam" id="PF00725">
    <property type="entry name" value="3HCDH"/>
    <property type="match status" value="2"/>
</dbReference>
<sequence length="612" mass="68544">MIKNVVVAGGGVLGSQIALQTAVSGFKVTVYDISEDSLQASKEKMEGFIPRYQEESKKDFGRQALDQALADIIFTTDLKEAAQDADLVVESIPENFDIKHEFYEELSNLAQEDTIFATNTSSFLPSDLKEFTGRPDRFVALHFANEIWKRNLAEVMRTDDTDNDVYETIKQFARDIGMVPIELNFEKAGYILNSLLIPLLNAAKELLGKGIAKPEVIDKTWMKAGRLASGPFGIIDMIGLGTELEITKSQYEESHEEWQKNYLDVIEEKVQRGETGKDSGKGFYEYPNPAFEAENFFDNPAEIKDLKHDFKKIMIAGAGVLGSQIAYLTAAAGFDAILYDISDEALESGKEKLQSIVHQYSEDMDVPEDQAVKYLDRISLTSDIKEAADDVDLVIEAVSENPEIKRSFYGDLADVLPEKAYIATNTSTLLPSDLEDMTDRPEKFAALHFANRIWKQNTGEVMPGSKTSDDFFDKLQAFSRDIQLMVLPLRKEKDGYILNSILIPHLVSALDLLASGAADVETIDKTWMIFKYGDESKAGPFSQIDRIGLETMKNIVEIRKDKAGNEEERRSLINILDLLDEKIAKNETGMAVGKGFYEYPNPAYEADDFLEE</sequence>
<dbReference type="GO" id="GO:0070403">
    <property type="term" value="F:NAD+ binding"/>
    <property type="evidence" value="ECO:0007669"/>
    <property type="project" value="InterPro"/>
</dbReference>
<feature type="domain" description="3-hydroxyacyl-CoA dehydrogenase C-terminal" evidence="5">
    <location>
        <begin position="189"/>
        <end position="286"/>
    </location>
</feature>
<evidence type="ECO:0000256" key="2">
    <source>
        <dbReference type="ARBA" id="ARBA00023002"/>
    </source>
</evidence>
<organism evidence="7 8">
    <name type="scientific">Alloiococcus otitis ATCC 51267</name>
    <dbReference type="NCBI Taxonomy" id="883081"/>
    <lineage>
        <taxon>Bacteria</taxon>
        <taxon>Bacillati</taxon>
        <taxon>Bacillota</taxon>
        <taxon>Bacilli</taxon>
        <taxon>Lactobacillales</taxon>
        <taxon>Carnobacteriaceae</taxon>
        <taxon>Alloiococcus</taxon>
    </lineage>
</organism>
<comment type="catalytic activity">
    <reaction evidence="4">
        <text>a (3S)-3-hydroxyacyl-CoA + NAD(+) = a 3-oxoacyl-CoA + NADH + H(+)</text>
        <dbReference type="Rhea" id="RHEA:22432"/>
        <dbReference type="ChEBI" id="CHEBI:15378"/>
        <dbReference type="ChEBI" id="CHEBI:57318"/>
        <dbReference type="ChEBI" id="CHEBI:57540"/>
        <dbReference type="ChEBI" id="CHEBI:57945"/>
        <dbReference type="ChEBI" id="CHEBI:90726"/>
        <dbReference type="EC" id="1.1.1.35"/>
    </reaction>
</comment>
<name>K9ED46_9LACT</name>
<dbReference type="RefSeq" id="WP_003777432.1">
    <property type="nucleotide sequence ID" value="NZ_JH992958.1"/>
</dbReference>
<dbReference type="STRING" id="883081.HMPREF9698_00714"/>
<dbReference type="GO" id="GO:0003857">
    <property type="term" value="F:(3S)-3-hydroxyacyl-CoA dehydrogenase (NAD+) activity"/>
    <property type="evidence" value="ECO:0007669"/>
    <property type="project" value="UniProtKB-EC"/>
</dbReference>
<dbReference type="GO" id="GO:0006635">
    <property type="term" value="P:fatty acid beta-oxidation"/>
    <property type="evidence" value="ECO:0007669"/>
    <property type="project" value="TreeGrafter"/>
</dbReference>
<keyword evidence="8" id="KW-1185">Reference proteome</keyword>
<dbReference type="PATRIC" id="fig|883081.3.peg.712"/>
<dbReference type="InterPro" id="IPR036291">
    <property type="entry name" value="NAD(P)-bd_dom_sf"/>
</dbReference>
<dbReference type="Proteomes" id="UP000009875">
    <property type="component" value="Unassembled WGS sequence"/>
</dbReference>
<dbReference type="InterPro" id="IPR052242">
    <property type="entry name" value="Mito_3-hydroxyacyl-CoA_DH"/>
</dbReference>
<keyword evidence="2" id="KW-0560">Oxidoreductase</keyword>
<reference evidence="7 8" key="1">
    <citation type="submission" date="2012-09" db="EMBL/GenBank/DDBJ databases">
        <title>The Genome Sequence of Alloiococcus otitis ATCC 51267.</title>
        <authorList>
            <consortium name="The Broad Institute Genome Sequencing Platform"/>
            <person name="Earl A."/>
            <person name="Ward D."/>
            <person name="Feldgarden M."/>
            <person name="Gevers D."/>
            <person name="Huys G."/>
            <person name="Walker B."/>
            <person name="Young S.K."/>
            <person name="Zeng Q."/>
            <person name="Gargeya S."/>
            <person name="Fitzgerald M."/>
            <person name="Haas B."/>
            <person name="Abouelleil A."/>
            <person name="Alvarado L."/>
            <person name="Arachchi H.M."/>
            <person name="Berlin A.M."/>
            <person name="Chapman S.B."/>
            <person name="Goldberg J."/>
            <person name="Griggs A."/>
            <person name="Gujja S."/>
            <person name="Hansen M."/>
            <person name="Howarth C."/>
            <person name="Imamovic A."/>
            <person name="Larimer J."/>
            <person name="McCowen C."/>
            <person name="Montmayeur A."/>
            <person name="Murphy C."/>
            <person name="Neiman D."/>
            <person name="Pearson M."/>
            <person name="Priest M."/>
            <person name="Roberts A."/>
            <person name="Saif S."/>
            <person name="Shea T."/>
            <person name="Sisk P."/>
            <person name="Sykes S."/>
            <person name="Wortman J."/>
            <person name="Nusbaum C."/>
            <person name="Birren B."/>
        </authorList>
    </citation>
    <scope>NUCLEOTIDE SEQUENCE [LARGE SCALE GENOMIC DNA]</scope>
    <source>
        <strain evidence="7 8">ATCC 51267</strain>
    </source>
</reference>
<dbReference type="eggNOG" id="COG1250">
    <property type="taxonomic scope" value="Bacteria"/>
</dbReference>
<evidence type="ECO:0000259" key="6">
    <source>
        <dbReference type="Pfam" id="PF02737"/>
    </source>
</evidence>
<feature type="domain" description="3-hydroxyacyl-CoA dehydrogenase NAD binding" evidence="6">
    <location>
        <begin position="4"/>
        <end position="183"/>
    </location>
</feature>